<keyword evidence="2" id="KW-1185">Reference proteome</keyword>
<comment type="caution">
    <text evidence="1">The sequence shown here is derived from an EMBL/GenBank/DDBJ whole genome shotgun (WGS) entry which is preliminary data.</text>
</comment>
<dbReference type="EMBL" id="JAPMUA010000004">
    <property type="protein sequence ID" value="MDG3586608.1"/>
    <property type="molecule type" value="Genomic_DNA"/>
</dbReference>
<accession>A0ABT6FTK6</accession>
<name>A0ABT6FTK6_9FLAO</name>
<sequence length="49" mass="5834">MSFRRNVNDFDFNRPYEDCSLKYTSEHVFISEIADPDNNTSEANVRFIE</sequence>
<evidence type="ECO:0000313" key="1">
    <source>
        <dbReference type="EMBL" id="MDG3586608.1"/>
    </source>
</evidence>
<dbReference type="Proteomes" id="UP001153642">
    <property type="component" value="Unassembled WGS sequence"/>
</dbReference>
<organism evidence="1 2">
    <name type="scientific">Galbibacter pacificus</name>
    <dbReference type="NCBI Taxonomy" id="2996052"/>
    <lineage>
        <taxon>Bacteria</taxon>
        <taxon>Pseudomonadati</taxon>
        <taxon>Bacteroidota</taxon>
        <taxon>Flavobacteriia</taxon>
        <taxon>Flavobacteriales</taxon>
        <taxon>Flavobacteriaceae</taxon>
        <taxon>Galbibacter</taxon>
    </lineage>
</organism>
<dbReference type="RefSeq" id="WP_277900337.1">
    <property type="nucleotide sequence ID" value="NZ_JAPMUA010000004.1"/>
</dbReference>
<gene>
    <name evidence="1" type="ORF">OSR52_12095</name>
</gene>
<protein>
    <submittedName>
        <fullName evidence="1">Uncharacterized protein</fullName>
    </submittedName>
</protein>
<reference evidence="1" key="1">
    <citation type="submission" date="2022-11" db="EMBL/GenBank/DDBJ databases">
        <title>High-quality draft genome sequence of Galbibacter sp. strain CMA-7.</title>
        <authorList>
            <person name="Wei L."/>
            <person name="Dong C."/>
            <person name="Shao Z."/>
        </authorList>
    </citation>
    <scope>NUCLEOTIDE SEQUENCE</scope>
    <source>
        <strain evidence="1">CMA-7</strain>
    </source>
</reference>
<evidence type="ECO:0000313" key="2">
    <source>
        <dbReference type="Proteomes" id="UP001153642"/>
    </source>
</evidence>
<proteinExistence type="predicted"/>